<dbReference type="InterPro" id="IPR042082">
    <property type="entry name" value="CST_Stn1_wHTH1_sf"/>
</dbReference>
<dbReference type="InterPro" id="IPR040260">
    <property type="entry name" value="RFA2-like"/>
</dbReference>
<evidence type="ECO:0000256" key="2">
    <source>
        <dbReference type="ARBA" id="ARBA00004574"/>
    </source>
</evidence>
<reference evidence="13" key="1">
    <citation type="submission" date="2025-08" db="UniProtKB">
        <authorList>
            <consortium name="Ensembl"/>
        </authorList>
    </citation>
    <scope>IDENTIFICATION</scope>
</reference>
<evidence type="ECO:0000256" key="4">
    <source>
        <dbReference type="ARBA" id="ARBA00022454"/>
    </source>
</evidence>
<dbReference type="Pfam" id="PF09170">
    <property type="entry name" value="STN1_2"/>
    <property type="match status" value="1"/>
</dbReference>
<dbReference type="InterPro" id="IPR036390">
    <property type="entry name" value="WH_DNA-bd_sf"/>
</dbReference>
<dbReference type="PANTHER" id="PTHR13989">
    <property type="entry name" value="REPLICATION PROTEIN A-RELATED"/>
    <property type="match status" value="1"/>
</dbReference>
<dbReference type="GO" id="GO:0043047">
    <property type="term" value="F:single-stranded telomeric DNA binding"/>
    <property type="evidence" value="ECO:0007669"/>
    <property type="project" value="UniProtKB-UniRule"/>
</dbReference>
<evidence type="ECO:0000313" key="13">
    <source>
        <dbReference type="Ensembl" id="ENSZLMP00000001720.1"/>
    </source>
</evidence>
<dbReference type="AlphaFoldDB" id="A0A8D2NPX3"/>
<comment type="subunit">
    <text evidence="10">Component of the CST complex.</text>
</comment>
<evidence type="ECO:0000256" key="5">
    <source>
        <dbReference type="ARBA" id="ARBA00022895"/>
    </source>
</evidence>
<dbReference type="Gene3D" id="1.10.10.980">
    <property type="entry name" value="CST, Suppressor of Cdc13 homolog, complex subunit STN1, N-terminal domain"/>
    <property type="match status" value="1"/>
</dbReference>
<evidence type="ECO:0000256" key="9">
    <source>
        <dbReference type="ARBA" id="ARBA00030852"/>
    </source>
</evidence>
<keyword evidence="4 10" id="KW-0158">Chromosome</keyword>
<dbReference type="InterPro" id="IPR015253">
    <property type="entry name" value="CST_STN1_C"/>
</dbReference>
<keyword evidence="14" id="KW-1185">Reference proteome</keyword>
<dbReference type="InterPro" id="IPR018856">
    <property type="entry name" value="Stn1_N"/>
</dbReference>
<comment type="subcellular location">
    <subcellularLocation>
        <location evidence="2">Chromosome</location>
        <location evidence="2">Telomere</location>
    </subcellularLocation>
    <subcellularLocation>
        <location evidence="1 10">Nucleus</location>
    </subcellularLocation>
</comment>
<dbReference type="Proteomes" id="UP000694401">
    <property type="component" value="Unassembled WGS sequence"/>
</dbReference>
<dbReference type="Gene3D" id="1.10.10.10">
    <property type="entry name" value="Winged helix-like DNA-binding domain superfamily/Winged helix DNA-binding domain"/>
    <property type="match status" value="1"/>
</dbReference>
<accession>A0A8D2NPX3</accession>
<dbReference type="FunFam" id="2.40.50.140:FF:000181">
    <property type="entry name" value="CST complex subunit STN1"/>
    <property type="match status" value="1"/>
</dbReference>
<reference evidence="13" key="2">
    <citation type="submission" date="2025-09" db="UniProtKB">
        <authorList>
            <consortium name="Ensembl"/>
        </authorList>
    </citation>
    <scope>IDENTIFICATION</scope>
</reference>
<dbReference type="GO" id="GO:1990879">
    <property type="term" value="C:CST complex"/>
    <property type="evidence" value="ECO:0007669"/>
    <property type="project" value="InterPro"/>
</dbReference>
<evidence type="ECO:0000256" key="1">
    <source>
        <dbReference type="ARBA" id="ARBA00004123"/>
    </source>
</evidence>
<dbReference type="PIRSF" id="PIRSF036950">
    <property type="entry name" value="UCP036950"/>
    <property type="match status" value="1"/>
</dbReference>
<keyword evidence="5 10" id="KW-0779">Telomere</keyword>
<evidence type="ECO:0000313" key="14">
    <source>
        <dbReference type="Proteomes" id="UP000694401"/>
    </source>
</evidence>
<dbReference type="SUPFAM" id="SSF46785">
    <property type="entry name" value="Winged helix' DNA-binding domain"/>
    <property type="match status" value="1"/>
</dbReference>
<dbReference type="PANTHER" id="PTHR13989:SF33">
    <property type="entry name" value="CST COMPLEX SUBUNIT STN1"/>
    <property type="match status" value="1"/>
</dbReference>
<evidence type="ECO:0000259" key="11">
    <source>
        <dbReference type="Pfam" id="PF09170"/>
    </source>
</evidence>
<keyword evidence="7 10" id="KW-0539">Nucleus</keyword>
<dbReference type="SUPFAM" id="SSF50249">
    <property type="entry name" value="Nucleic acid-binding proteins"/>
    <property type="match status" value="1"/>
</dbReference>
<dbReference type="Ensembl" id="ENSZLMT00000001794.1">
    <property type="protein sequence ID" value="ENSZLMP00000001720.1"/>
    <property type="gene ID" value="ENSZLMG00000001247.1"/>
</dbReference>
<dbReference type="InterPro" id="IPR012340">
    <property type="entry name" value="NA-bd_OB-fold"/>
</dbReference>
<keyword evidence="6 10" id="KW-0238">DNA-binding</keyword>
<dbReference type="GO" id="GO:0010833">
    <property type="term" value="P:telomere maintenance via telomere lengthening"/>
    <property type="evidence" value="ECO:0007669"/>
    <property type="project" value="UniProtKB-UniRule"/>
</dbReference>
<proteinExistence type="predicted"/>
<dbReference type="Pfam" id="PF10451">
    <property type="entry name" value="Stn1"/>
    <property type="match status" value="1"/>
</dbReference>
<name>A0A8D2NPX3_ZOSLA</name>
<evidence type="ECO:0000256" key="8">
    <source>
        <dbReference type="ARBA" id="ARBA00030039"/>
    </source>
</evidence>
<feature type="domain" description="Stn1 C-terminal" evidence="11">
    <location>
        <begin position="239"/>
        <end position="367"/>
    </location>
</feature>
<dbReference type="InterPro" id="IPR036388">
    <property type="entry name" value="WH-like_DNA-bd_sf"/>
</dbReference>
<dbReference type="GO" id="GO:0016233">
    <property type="term" value="P:telomere capping"/>
    <property type="evidence" value="ECO:0007669"/>
    <property type="project" value="InterPro"/>
</dbReference>
<evidence type="ECO:0000256" key="6">
    <source>
        <dbReference type="ARBA" id="ARBA00023125"/>
    </source>
</evidence>
<dbReference type="FunFam" id="1.10.10.10:FF:000275">
    <property type="entry name" value="CST complex subunit STN1"/>
    <property type="match status" value="1"/>
</dbReference>
<dbReference type="Gene3D" id="2.40.50.140">
    <property type="entry name" value="Nucleic acid-binding proteins"/>
    <property type="match status" value="1"/>
</dbReference>
<organism evidence="13 14">
    <name type="scientific">Zosterops lateralis melanops</name>
    <dbReference type="NCBI Taxonomy" id="1220523"/>
    <lineage>
        <taxon>Eukaryota</taxon>
        <taxon>Metazoa</taxon>
        <taxon>Chordata</taxon>
        <taxon>Craniata</taxon>
        <taxon>Vertebrata</taxon>
        <taxon>Euteleostomi</taxon>
        <taxon>Archelosauria</taxon>
        <taxon>Archosauria</taxon>
        <taxon>Dinosauria</taxon>
        <taxon>Saurischia</taxon>
        <taxon>Theropoda</taxon>
        <taxon>Coelurosauria</taxon>
        <taxon>Aves</taxon>
        <taxon>Neognathae</taxon>
        <taxon>Neoaves</taxon>
        <taxon>Telluraves</taxon>
        <taxon>Australaves</taxon>
        <taxon>Passeriformes</taxon>
        <taxon>Sylvioidea</taxon>
        <taxon>Zosteropidae</taxon>
        <taxon>Zosterops</taxon>
    </lineage>
</organism>
<protein>
    <recommendedName>
        <fullName evidence="3 10">CST complex subunit STN1</fullName>
    </recommendedName>
    <alternativeName>
        <fullName evidence="9 10">Oligonucleotide/oligosaccharide-binding fold-containing protein 1</fullName>
    </alternativeName>
    <alternativeName>
        <fullName evidence="8 10">Suppressor of cdc thirteen homolog</fullName>
    </alternativeName>
</protein>
<dbReference type="InterPro" id="IPR014647">
    <property type="entry name" value="Stn1"/>
</dbReference>
<dbReference type="CDD" id="cd04483">
    <property type="entry name" value="hOBFC1_like"/>
    <property type="match status" value="1"/>
</dbReference>
<sequence>IPQFWMQSESKKYEDEMPSLHWGIDPVFSAFARLYIKDITEMRESKQVPGIFFYNGHPIRQVDVVGIVVQMKERDAFYNCGVDDSTGVINCVCWKNPMVAETPDSFPSLLAGHLSTPSSLSVFEQMKKLQETVRQKTKVEIGDVVRVRGHIRTYRQQREIQASCLYKVDDPVCDVQISRMLELPCLYREVYDKPFKGPEETQSSEVLVISYITDMICDLLNEEKCVTKFMLKSSSFKVSHHLLHSFLPIQVMSKSNSSSKRIHNVFKEAIKMLQEKGVVFQKPSSSKDLYYVTDHDKELFKVTLDVIKEDCRKPRHAEKGCHFLHVLSCVRQSYHPSLPEVVMHRVLELLESNSDVVSTMEGYFMVF</sequence>
<evidence type="ECO:0000256" key="3">
    <source>
        <dbReference type="ARBA" id="ARBA00017411"/>
    </source>
</evidence>
<evidence type="ECO:0000259" key="12">
    <source>
        <dbReference type="Pfam" id="PF10451"/>
    </source>
</evidence>
<feature type="domain" description="CST complex subunit Stn1 N-terminal" evidence="12">
    <location>
        <begin position="48"/>
        <end position="97"/>
    </location>
</feature>
<evidence type="ECO:0000256" key="7">
    <source>
        <dbReference type="ARBA" id="ARBA00023242"/>
    </source>
</evidence>
<evidence type="ECO:0000256" key="10">
    <source>
        <dbReference type="PIRNR" id="PIRNR036950"/>
    </source>
</evidence>
<comment type="function">
    <text evidence="10">Component of the CST complex. The CST complex binds single-stranded DNA with high affinity in a sequence-independent manner, while isolated subunits bind DNA with low affinity by themselves.</text>
</comment>